<sequence>MPVRFGHEGRDIHAESKLGTDNRTCGGSNDELGTAKVNIMSDQTRDQTRHPGVSDRTAAAENESTLDL</sequence>
<name>A0A5A5TEQ0_9CHLR</name>
<reference evidence="2 3" key="1">
    <citation type="submission" date="2019-01" db="EMBL/GenBank/DDBJ databases">
        <title>Draft genome sequence of Dictyobacter sp. Uno17.</title>
        <authorList>
            <person name="Wang C.M."/>
            <person name="Zheng Y."/>
            <person name="Sakai Y."/>
            <person name="Abe K."/>
            <person name="Yokota A."/>
            <person name="Yabe S."/>
        </authorList>
    </citation>
    <scope>NUCLEOTIDE SEQUENCE [LARGE SCALE GENOMIC DNA]</scope>
    <source>
        <strain evidence="2 3">Uno17</strain>
    </source>
</reference>
<feature type="compositionally biased region" description="Basic and acidic residues" evidence="1">
    <location>
        <begin position="43"/>
        <end position="53"/>
    </location>
</feature>
<evidence type="ECO:0000313" key="2">
    <source>
        <dbReference type="EMBL" id="GCF09553.1"/>
    </source>
</evidence>
<feature type="region of interest" description="Disordered" evidence="1">
    <location>
        <begin position="1"/>
        <end position="68"/>
    </location>
</feature>
<dbReference type="Proteomes" id="UP000322530">
    <property type="component" value="Unassembled WGS sequence"/>
</dbReference>
<comment type="caution">
    <text evidence="2">The sequence shown here is derived from an EMBL/GenBank/DDBJ whole genome shotgun (WGS) entry which is preliminary data.</text>
</comment>
<gene>
    <name evidence="2" type="ORF">KDI_31170</name>
</gene>
<dbReference type="EMBL" id="BIXY01000045">
    <property type="protein sequence ID" value="GCF09553.1"/>
    <property type="molecule type" value="Genomic_DNA"/>
</dbReference>
<feature type="compositionally biased region" description="Basic and acidic residues" evidence="1">
    <location>
        <begin position="1"/>
        <end position="20"/>
    </location>
</feature>
<evidence type="ECO:0000313" key="3">
    <source>
        <dbReference type="Proteomes" id="UP000322530"/>
    </source>
</evidence>
<accession>A0A5A5TEQ0</accession>
<organism evidence="2 3">
    <name type="scientific">Dictyobacter arantiisoli</name>
    <dbReference type="NCBI Taxonomy" id="2014874"/>
    <lineage>
        <taxon>Bacteria</taxon>
        <taxon>Bacillati</taxon>
        <taxon>Chloroflexota</taxon>
        <taxon>Ktedonobacteria</taxon>
        <taxon>Ktedonobacterales</taxon>
        <taxon>Dictyobacteraceae</taxon>
        <taxon>Dictyobacter</taxon>
    </lineage>
</organism>
<dbReference type="AlphaFoldDB" id="A0A5A5TEQ0"/>
<protein>
    <submittedName>
        <fullName evidence="2">Uncharacterized protein</fullName>
    </submittedName>
</protein>
<evidence type="ECO:0000256" key="1">
    <source>
        <dbReference type="SAM" id="MobiDB-lite"/>
    </source>
</evidence>
<keyword evidence="3" id="KW-1185">Reference proteome</keyword>
<proteinExistence type="predicted"/>